<evidence type="ECO:0000313" key="3">
    <source>
        <dbReference type="EMBL" id="EEH59008.1"/>
    </source>
</evidence>
<dbReference type="KEGG" id="mpp:MICPUCDRAFT_56447"/>
<evidence type="ECO:0000256" key="1">
    <source>
        <dbReference type="SAM" id="MobiDB-lite"/>
    </source>
</evidence>
<organism evidence="4">
    <name type="scientific">Micromonas pusilla (strain CCMP1545)</name>
    <name type="common">Picoplanktonic green alga</name>
    <dbReference type="NCBI Taxonomy" id="564608"/>
    <lineage>
        <taxon>Eukaryota</taxon>
        <taxon>Viridiplantae</taxon>
        <taxon>Chlorophyta</taxon>
        <taxon>Mamiellophyceae</taxon>
        <taxon>Mamiellales</taxon>
        <taxon>Mamiellaceae</taxon>
        <taxon>Micromonas</taxon>
    </lineage>
</organism>
<feature type="compositionally biased region" description="Basic residues" evidence="1">
    <location>
        <begin position="417"/>
        <end position="426"/>
    </location>
</feature>
<feature type="signal peptide" evidence="2">
    <location>
        <begin position="1"/>
        <end position="26"/>
    </location>
</feature>
<proteinExistence type="predicted"/>
<feature type="chain" id="PRO_5002912022" evidence="2">
    <location>
        <begin position="27"/>
        <end position="434"/>
    </location>
</feature>
<dbReference type="PROSITE" id="PS51257">
    <property type="entry name" value="PROKAR_LIPOPROTEIN"/>
    <property type="match status" value="1"/>
</dbReference>
<dbReference type="Proteomes" id="UP000001876">
    <property type="component" value="Unassembled WGS sequence"/>
</dbReference>
<accession>C1MM96</accession>
<gene>
    <name evidence="3" type="ORF">MICPUCDRAFT_56447</name>
</gene>
<keyword evidence="2" id="KW-0732">Signal</keyword>
<dbReference type="EMBL" id="GG663737">
    <property type="protein sequence ID" value="EEH59008.1"/>
    <property type="molecule type" value="Genomic_DNA"/>
</dbReference>
<name>C1MM96_MICPC</name>
<evidence type="ECO:0000313" key="4">
    <source>
        <dbReference type="Proteomes" id="UP000001876"/>
    </source>
</evidence>
<reference evidence="3 4" key="1">
    <citation type="journal article" date="2009" name="Science">
        <title>Green evolution and dynamic adaptations revealed by genomes of the marine picoeukaryotes Micromonas.</title>
        <authorList>
            <person name="Worden A.Z."/>
            <person name="Lee J.H."/>
            <person name="Mock T."/>
            <person name="Rouze P."/>
            <person name="Simmons M.P."/>
            <person name="Aerts A.L."/>
            <person name="Allen A.E."/>
            <person name="Cuvelier M.L."/>
            <person name="Derelle E."/>
            <person name="Everett M.V."/>
            <person name="Foulon E."/>
            <person name="Grimwood J."/>
            <person name="Gundlach H."/>
            <person name="Henrissat B."/>
            <person name="Napoli C."/>
            <person name="McDonald S.M."/>
            <person name="Parker M.S."/>
            <person name="Rombauts S."/>
            <person name="Salamov A."/>
            <person name="Von Dassow P."/>
            <person name="Badger J.H."/>
            <person name="Coutinho P.M."/>
            <person name="Demir E."/>
            <person name="Dubchak I."/>
            <person name="Gentemann C."/>
            <person name="Eikrem W."/>
            <person name="Gready J.E."/>
            <person name="John U."/>
            <person name="Lanier W."/>
            <person name="Lindquist E.A."/>
            <person name="Lucas S."/>
            <person name="Mayer K.F."/>
            <person name="Moreau H."/>
            <person name="Not F."/>
            <person name="Otillar R."/>
            <person name="Panaud O."/>
            <person name="Pangilinan J."/>
            <person name="Paulsen I."/>
            <person name="Piegu B."/>
            <person name="Poliakov A."/>
            <person name="Robbens S."/>
            <person name="Schmutz J."/>
            <person name="Toulza E."/>
            <person name="Wyss T."/>
            <person name="Zelensky A."/>
            <person name="Zhou K."/>
            <person name="Armbrust E.V."/>
            <person name="Bhattacharya D."/>
            <person name="Goodenough U.W."/>
            <person name="Van de Peer Y."/>
            <person name="Grigoriev I.V."/>
        </authorList>
    </citation>
    <scope>NUCLEOTIDE SEQUENCE [LARGE SCALE GENOMIC DNA]</scope>
    <source>
        <strain evidence="3 4">CCMP1545</strain>
    </source>
</reference>
<dbReference type="AlphaFoldDB" id="C1MM96"/>
<protein>
    <submittedName>
        <fullName evidence="3">Predicted protein</fullName>
    </submittedName>
</protein>
<dbReference type="GeneID" id="9682333"/>
<keyword evidence="4" id="KW-1185">Reference proteome</keyword>
<sequence length="434" mass="47648">MARVAPRPALLALLALLACFVHAVVAVEIISDQDELDAIIEEARSPRPRRRPRTEGDLLAVVARVDDVSTPEYAIFQDAERTFAAHGFDDVHFYAEARATTEETYDPNVREPPEMYLFHGLSDGKVRPRVRGKAQGQAMPLKVVGRDRDGDESDATAGSIPWAASNLTAWIFVNVQPHYFKFPPFPEERGYANEVQRARIAAKSQWPKIMFATTEENSVDMDDAAVERGLLAAGAALKRNGAGALFHLNVPEQELVAMLHMLGVGDDDGRAHAKKKLETKNQVYFAYFDPVSLLFGTAFHDLSEDVAAANATGLAESVGKRVLSFATKMERDGKVETMDASWAAGARPPLRGADDLKNDEAFKHNRESVKTASFVGMMAPFKDQVPYPGAIGSPEFLKVYEPKENGLWVKRKEGVKKGKKAKRAKKAAAGADEL</sequence>
<dbReference type="RefSeq" id="XP_003057363.1">
    <property type="nucleotide sequence ID" value="XM_003057317.1"/>
</dbReference>
<feature type="region of interest" description="Disordered" evidence="1">
    <location>
        <begin position="413"/>
        <end position="434"/>
    </location>
</feature>
<evidence type="ECO:0000256" key="2">
    <source>
        <dbReference type="SAM" id="SignalP"/>
    </source>
</evidence>